<organism evidence="21 22">
    <name type="scientific">Cyphellophora europaea (strain CBS 101466)</name>
    <name type="common">Phialophora europaea</name>
    <dbReference type="NCBI Taxonomy" id="1220924"/>
    <lineage>
        <taxon>Eukaryota</taxon>
        <taxon>Fungi</taxon>
        <taxon>Dikarya</taxon>
        <taxon>Ascomycota</taxon>
        <taxon>Pezizomycotina</taxon>
        <taxon>Eurotiomycetes</taxon>
        <taxon>Chaetothyriomycetidae</taxon>
        <taxon>Chaetothyriales</taxon>
        <taxon>Cyphellophoraceae</taxon>
        <taxon>Cyphellophora</taxon>
    </lineage>
</organism>
<evidence type="ECO:0000256" key="14">
    <source>
        <dbReference type="ARBA" id="ARBA00023242"/>
    </source>
</evidence>
<dbReference type="InterPro" id="IPR013966">
    <property type="entry name" value="Spc34"/>
</dbReference>
<evidence type="ECO:0000256" key="16">
    <source>
        <dbReference type="ARBA" id="ARBA00023328"/>
    </source>
</evidence>
<keyword evidence="7" id="KW-0132">Cell division</keyword>
<keyword evidence="8" id="KW-0493">Microtubule</keyword>
<keyword evidence="14" id="KW-0539">Nucleus</keyword>
<dbReference type="GeneID" id="19976572"/>
<feature type="compositionally biased region" description="Polar residues" evidence="20">
    <location>
        <begin position="62"/>
        <end position="71"/>
    </location>
</feature>
<evidence type="ECO:0000256" key="15">
    <source>
        <dbReference type="ARBA" id="ARBA00023306"/>
    </source>
</evidence>
<dbReference type="Proteomes" id="UP000030752">
    <property type="component" value="Unassembled WGS sequence"/>
</dbReference>
<protein>
    <recommendedName>
        <fullName evidence="17">DASH complex subunit SPC34</fullName>
    </recommendedName>
    <alternativeName>
        <fullName evidence="18">Outer kinetochore protein SPC34</fullName>
    </alternativeName>
</protein>
<keyword evidence="11" id="KW-0995">Kinetochore</keyword>
<dbReference type="GO" id="GO:0051301">
    <property type="term" value="P:cell division"/>
    <property type="evidence" value="ECO:0007669"/>
    <property type="project" value="UniProtKB-KW"/>
</dbReference>
<evidence type="ECO:0000256" key="6">
    <source>
        <dbReference type="ARBA" id="ARBA00022490"/>
    </source>
</evidence>
<evidence type="ECO:0000256" key="1">
    <source>
        <dbReference type="ARBA" id="ARBA00004123"/>
    </source>
</evidence>
<evidence type="ECO:0000256" key="4">
    <source>
        <dbReference type="ARBA" id="ARBA00008491"/>
    </source>
</evidence>
<dbReference type="RefSeq" id="XP_008712130.1">
    <property type="nucleotide sequence ID" value="XM_008713908.1"/>
</dbReference>
<evidence type="ECO:0000313" key="22">
    <source>
        <dbReference type="Proteomes" id="UP000030752"/>
    </source>
</evidence>
<dbReference type="GO" id="GO:0005876">
    <property type="term" value="C:spindle microtubule"/>
    <property type="evidence" value="ECO:0007669"/>
    <property type="project" value="InterPro"/>
</dbReference>
<dbReference type="Pfam" id="PF08657">
    <property type="entry name" value="DASH_Spc34"/>
    <property type="match status" value="2"/>
</dbReference>
<dbReference type="AlphaFoldDB" id="W2S9Q8"/>
<accession>W2S9Q8</accession>
<dbReference type="eggNOG" id="ENOG502SCS2">
    <property type="taxonomic scope" value="Eukaryota"/>
</dbReference>
<dbReference type="GO" id="GO:0042729">
    <property type="term" value="C:DASH complex"/>
    <property type="evidence" value="ECO:0007669"/>
    <property type="project" value="InterPro"/>
</dbReference>
<evidence type="ECO:0000256" key="5">
    <source>
        <dbReference type="ARBA" id="ARBA00022454"/>
    </source>
</evidence>
<evidence type="ECO:0000256" key="19">
    <source>
        <dbReference type="SAM" id="Coils"/>
    </source>
</evidence>
<keyword evidence="9" id="KW-0498">Mitosis</keyword>
<feature type="region of interest" description="Disordered" evidence="20">
    <location>
        <begin position="56"/>
        <end position="75"/>
    </location>
</feature>
<keyword evidence="16" id="KW-0137">Centromere</keyword>
<feature type="coiled-coil region" evidence="19">
    <location>
        <begin position="208"/>
        <end position="242"/>
    </location>
</feature>
<evidence type="ECO:0000256" key="11">
    <source>
        <dbReference type="ARBA" id="ARBA00022838"/>
    </source>
</evidence>
<keyword evidence="5" id="KW-0158">Chromosome</keyword>
<evidence type="ECO:0000256" key="7">
    <source>
        <dbReference type="ARBA" id="ARBA00022618"/>
    </source>
</evidence>
<keyword evidence="12 19" id="KW-0175">Coiled coil</keyword>
<comment type="subcellular location">
    <subcellularLocation>
        <location evidence="3">Chromosome</location>
        <location evidence="3">Centromere</location>
        <location evidence="3">Kinetochore</location>
    </subcellularLocation>
    <subcellularLocation>
        <location evidence="2">Cytoplasm</location>
        <location evidence="2">Cytoskeleton</location>
        <location evidence="2">Spindle</location>
    </subcellularLocation>
    <subcellularLocation>
        <location evidence="1">Nucleus</location>
    </subcellularLocation>
</comment>
<evidence type="ECO:0000256" key="8">
    <source>
        <dbReference type="ARBA" id="ARBA00022701"/>
    </source>
</evidence>
<name>W2S9Q8_CYPE1</name>
<reference evidence="21 22" key="1">
    <citation type="submission" date="2013-03" db="EMBL/GenBank/DDBJ databases">
        <title>The Genome Sequence of Phialophora europaea CBS 101466.</title>
        <authorList>
            <consortium name="The Broad Institute Genomics Platform"/>
            <person name="Cuomo C."/>
            <person name="de Hoog S."/>
            <person name="Gorbushina A."/>
            <person name="Walker B."/>
            <person name="Young S.K."/>
            <person name="Zeng Q."/>
            <person name="Gargeya S."/>
            <person name="Fitzgerald M."/>
            <person name="Haas B."/>
            <person name="Abouelleil A."/>
            <person name="Allen A.W."/>
            <person name="Alvarado L."/>
            <person name="Arachchi H.M."/>
            <person name="Berlin A.M."/>
            <person name="Chapman S.B."/>
            <person name="Gainer-Dewar J."/>
            <person name="Goldberg J."/>
            <person name="Griggs A."/>
            <person name="Gujja S."/>
            <person name="Hansen M."/>
            <person name="Howarth C."/>
            <person name="Imamovic A."/>
            <person name="Ireland A."/>
            <person name="Larimer J."/>
            <person name="McCowan C."/>
            <person name="Murphy C."/>
            <person name="Pearson M."/>
            <person name="Poon T.W."/>
            <person name="Priest M."/>
            <person name="Roberts A."/>
            <person name="Saif S."/>
            <person name="Shea T."/>
            <person name="Sisk P."/>
            <person name="Sykes S."/>
            <person name="Wortman J."/>
            <person name="Nusbaum C."/>
            <person name="Birren B."/>
        </authorList>
    </citation>
    <scope>NUCLEOTIDE SEQUENCE [LARGE SCALE GENOMIC DNA]</scope>
    <source>
        <strain evidence="21 22">CBS 101466</strain>
    </source>
</reference>
<proteinExistence type="inferred from homology"/>
<evidence type="ECO:0000256" key="2">
    <source>
        <dbReference type="ARBA" id="ARBA00004186"/>
    </source>
</evidence>
<dbReference type="HOGENOM" id="CLU_064328_0_0_1"/>
<dbReference type="InParanoid" id="W2S9Q8"/>
<keyword evidence="22" id="KW-1185">Reference proteome</keyword>
<keyword evidence="10" id="KW-0159">Chromosome partition</keyword>
<keyword evidence="13" id="KW-0206">Cytoskeleton</keyword>
<evidence type="ECO:0000256" key="10">
    <source>
        <dbReference type="ARBA" id="ARBA00022829"/>
    </source>
</evidence>
<evidence type="ECO:0000256" key="3">
    <source>
        <dbReference type="ARBA" id="ARBA00004629"/>
    </source>
</evidence>
<evidence type="ECO:0000256" key="12">
    <source>
        <dbReference type="ARBA" id="ARBA00023054"/>
    </source>
</evidence>
<evidence type="ECO:0000256" key="13">
    <source>
        <dbReference type="ARBA" id="ARBA00023212"/>
    </source>
</evidence>
<evidence type="ECO:0000256" key="9">
    <source>
        <dbReference type="ARBA" id="ARBA00022776"/>
    </source>
</evidence>
<comment type="similarity">
    <text evidence="4">Belongs to the DASH complex SPC34 family.</text>
</comment>
<evidence type="ECO:0000313" key="21">
    <source>
        <dbReference type="EMBL" id="ETN45402.1"/>
    </source>
</evidence>
<evidence type="ECO:0000256" key="17">
    <source>
        <dbReference type="ARBA" id="ARBA00044112"/>
    </source>
</evidence>
<evidence type="ECO:0000256" key="20">
    <source>
        <dbReference type="SAM" id="MobiDB-lite"/>
    </source>
</evidence>
<dbReference type="OrthoDB" id="10016597at2759"/>
<dbReference type="EMBL" id="KB822712">
    <property type="protein sequence ID" value="ETN45402.1"/>
    <property type="molecule type" value="Genomic_DNA"/>
</dbReference>
<dbReference type="GO" id="GO:0008608">
    <property type="term" value="P:attachment of spindle microtubules to kinetochore"/>
    <property type="evidence" value="ECO:0007669"/>
    <property type="project" value="InterPro"/>
</dbReference>
<evidence type="ECO:0000256" key="18">
    <source>
        <dbReference type="ARBA" id="ARBA00044346"/>
    </source>
</evidence>
<gene>
    <name evidence="21" type="ORF">HMPREF1541_09233</name>
</gene>
<dbReference type="VEuPathDB" id="FungiDB:HMPREF1541_09233"/>
<keyword evidence="15" id="KW-0131">Cell cycle</keyword>
<keyword evidence="6" id="KW-0963">Cytoplasm</keyword>
<sequence length="248" mass="27072">MPLLDDHLEQISSSAKSIGELEFPAPKIFTNALLGSHEITTLIRDTEPHERALFSLDPNVTKGPTSNNEYSHGSVYGSDRISHGRKSIYATGPPVKQSAVARVLGPDMLYEIRQTSGSAARGKSVVNVEVLLRGAEKLCEVYDVEGATDKIATIRRRHQALSGSVTEYQELVLQQQSKLSRFNTGAGYGIADDGVEGGSLDTGVAPARAFTETDIQTEEAEIRELEARKKALEERVYGMEKDLEGLLR</sequence>